<dbReference type="Gene3D" id="3.40.50.300">
    <property type="entry name" value="P-loop containing nucleotide triphosphate hydrolases"/>
    <property type="match status" value="1"/>
</dbReference>
<dbReference type="Proteomes" id="UP000193778">
    <property type="component" value="Unassembled WGS sequence"/>
</dbReference>
<evidence type="ECO:0000313" key="3">
    <source>
        <dbReference type="Proteomes" id="UP000193778"/>
    </source>
</evidence>
<feature type="region of interest" description="Disordered" evidence="1">
    <location>
        <begin position="37"/>
        <end position="56"/>
    </location>
</feature>
<evidence type="ECO:0000313" key="2">
    <source>
        <dbReference type="EMBL" id="SLN22255.1"/>
    </source>
</evidence>
<proteinExistence type="predicted"/>
<name>A0A1X6YIC1_9RHOB</name>
<gene>
    <name evidence="2" type="ORF">RUM8411_00850</name>
</gene>
<accession>A0A1X6YIC1</accession>
<protein>
    <recommendedName>
        <fullName evidence="4">Sulfotransferase family protein</fullName>
    </recommendedName>
</protein>
<evidence type="ECO:0000256" key="1">
    <source>
        <dbReference type="SAM" id="MobiDB-lite"/>
    </source>
</evidence>
<sequence length="208" mass="23555">MLLSHKYQFIFIKTAKTAGTSTEVDLSKFMGKRDVVTPIRPPVSGHEPRNYDLGPASDLQGPSEFRNHMSASLVRDIIGEEIFNSYFKFCVEREPVSKCISHYSMLKNSPYHGEGNSELTWDAYVERGGFPMDVEKYVDADGQLIVDRIVRYESLHDELTEISAKLGFPYSGIKTKAKSGFREALEPTDAQKEKIYEAFAPSLKHCPY</sequence>
<organism evidence="2 3">
    <name type="scientific">Ruegeria meonggei</name>
    <dbReference type="NCBI Taxonomy" id="1446476"/>
    <lineage>
        <taxon>Bacteria</taxon>
        <taxon>Pseudomonadati</taxon>
        <taxon>Pseudomonadota</taxon>
        <taxon>Alphaproteobacteria</taxon>
        <taxon>Rhodobacterales</taxon>
        <taxon>Roseobacteraceae</taxon>
        <taxon>Ruegeria</taxon>
    </lineage>
</organism>
<evidence type="ECO:0008006" key="4">
    <source>
        <dbReference type="Google" id="ProtNLM"/>
    </source>
</evidence>
<dbReference type="AlphaFoldDB" id="A0A1X6YIC1"/>
<dbReference type="OrthoDB" id="288532at2"/>
<dbReference type="SUPFAM" id="SSF52540">
    <property type="entry name" value="P-loop containing nucleoside triphosphate hydrolases"/>
    <property type="match status" value="1"/>
</dbReference>
<keyword evidence="3" id="KW-1185">Reference proteome</keyword>
<reference evidence="3" key="1">
    <citation type="submission" date="2017-03" db="EMBL/GenBank/DDBJ databases">
        <authorList>
            <person name="Rodrigo-Torres L."/>
            <person name="Arahal R.D."/>
            <person name="Lucena T."/>
        </authorList>
    </citation>
    <scope>NUCLEOTIDE SEQUENCE [LARGE SCALE GENOMIC DNA]</scope>
    <source>
        <strain evidence="3">CECT 8411</strain>
    </source>
</reference>
<dbReference type="InterPro" id="IPR027417">
    <property type="entry name" value="P-loop_NTPase"/>
</dbReference>
<dbReference type="EMBL" id="FWFP01000002">
    <property type="protein sequence ID" value="SLN22255.1"/>
    <property type="molecule type" value="Genomic_DNA"/>
</dbReference>
<dbReference type="RefSeq" id="WP_085821378.1">
    <property type="nucleotide sequence ID" value="NZ_FWFP01000002.1"/>
</dbReference>